<dbReference type="InterPro" id="IPR001387">
    <property type="entry name" value="Cro/C1-type_HTH"/>
</dbReference>
<proteinExistence type="predicted"/>
<dbReference type="GO" id="GO:0003677">
    <property type="term" value="F:DNA binding"/>
    <property type="evidence" value="ECO:0007669"/>
    <property type="project" value="InterPro"/>
</dbReference>
<dbReference type="PROSITE" id="PS50943">
    <property type="entry name" value="HTH_CROC1"/>
    <property type="match status" value="1"/>
</dbReference>
<evidence type="ECO:0000313" key="2">
    <source>
        <dbReference type="EMBL" id="MBC8589373.1"/>
    </source>
</evidence>
<accession>A0A926EW28</accession>
<keyword evidence="3" id="KW-1185">Reference proteome</keyword>
<reference evidence="2" key="1">
    <citation type="submission" date="2020-08" db="EMBL/GenBank/DDBJ databases">
        <title>Genome public.</title>
        <authorList>
            <person name="Liu C."/>
            <person name="Sun Q."/>
        </authorList>
    </citation>
    <scope>NUCLEOTIDE SEQUENCE</scope>
    <source>
        <strain evidence="2">BX21</strain>
    </source>
</reference>
<dbReference type="Proteomes" id="UP000601171">
    <property type="component" value="Unassembled WGS sequence"/>
</dbReference>
<protein>
    <submittedName>
        <fullName evidence="2">Helix-turn-helix transcriptional regulator</fullName>
    </submittedName>
</protein>
<dbReference type="AlphaFoldDB" id="A0A926EW28"/>
<dbReference type="Gene3D" id="1.10.260.40">
    <property type="entry name" value="lambda repressor-like DNA-binding domains"/>
    <property type="match status" value="1"/>
</dbReference>
<evidence type="ECO:0000259" key="1">
    <source>
        <dbReference type="PROSITE" id="PS50943"/>
    </source>
</evidence>
<sequence length="87" mass="9750">MTVAEVERKADIGNGVAARWNKSTPTADKLQRVADVLGTSMEYLLLGEESGENEKAKILAREANDLTDVQLDLIRSMIKEFERKNKE</sequence>
<organism evidence="2 3">
    <name type="scientific">Paratissierella segnis</name>
    <dbReference type="NCBI Taxonomy" id="2763679"/>
    <lineage>
        <taxon>Bacteria</taxon>
        <taxon>Bacillati</taxon>
        <taxon>Bacillota</taxon>
        <taxon>Tissierellia</taxon>
        <taxon>Tissierellales</taxon>
        <taxon>Tissierellaceae</taxon>
        <taxon>Paratissierella</taxon>
    </lineage>
</organism>
<dbReference type="EMBL" id="JACRTG010000034">
    <property type="protein sequence ID" value="MBC8589373.1"/>
    <property type="molecule type" value="Genomic_DNA"/>
</dbReference>
<feature type="domain" description="HTH cro/C1-type" evidence="1">
    <location>
        <begin position="21"/>
        <end position="44"/>
    </location>
</feature>
<dbReference type="InterPro" id="IPR010982">
    <property type="entry name" value="Lambda_DNA-bd_dom_sf"/>
</dbReference>
<evidence type="ECO:0000313" key="3">
    <source>
        <dbReference type="Proteomes" id="UP000601171"/>
    </source>
</evidence>
<gene>
    <name evidence="2" type="ORF">H8707_14235</name>
</gene>
<comment type="caution">
    <text evidence="2">The sequence shown here is derived from an EMBL/GenBank/DDBJ whole genome shotgun (WGS) entry which is preliminary data.</text>
</comment>
<name>A0A926EW28_9FIRM</name>